<dbReference type="RefSeq" id="WP_203890165.1">
    <property type="nucleotide sequence ID" value="NZ_BOOH01000016.1"/>
</dbReference>
<evidence type="ECO:0000313" key="2">
    <source>
        <dbReference type="Proteomes" id="UP000616724"/>
    </source>
</evidence>
<keyword evidence="2" id="KW-1185">Reference proteome</keyword>
<accession>A0A8J3RGY2</accession>
<sequence length="92" mass="10016">MVAELKFRYTGGDSLTNSPIAGIRIMAALPSNWTKDLAHSIGEVVLLVRADTDINHIHSQTITALKRPENAGWELVACRDMPRSDASKGLDS</sequence>
<name>A0A8J3RGY2_9ACTN</name>
<proteinExistence type="predicted"/>
<dbReference type="Proteomes" id="UP000616724">
    <property type="component" value="Unassembled WGS sequence"/>
</dbReference>
<dbReference type="EMBL" id="BOOH01000016">
    <property type="protein sequence ID" value="GIH75502.1"/>
    <property type="molecule type" value="Genomic_DNA"/>
</dbReference>
<gene>
    <name evidence="1" type="ORF">Plo01_19310</name>
</gene>
<evidence type="ECO:0000313" key="1">
    <source>
        <dbReference type="EMBL" id="GIH75502.1"/>
    </source>
</evidence>
<organism evidence="1 2">
    <name type="scientific">Planobispora longispora</name>
    <dbReference type="NCBI Taxonomy" id="28887"/>
    <lineage>
        <taxon>Bacteria</taxon>
        <taxon>Bacillati</taxon>
        <taxon>Actinomycetota</taxon>
        <taxon>Actinomycetes</taxon>
        <taxon>Streptosporangiales</taxon>
        <taxon>Streptosporangiaceae</taxon>
        <taxon>Planobispora</taxon>
    </lineage>
</organism>
<comment type="caution">
    <text evidence="1">The sequence shown here is derived from an EMBL/GenBank/DDBJ whole genome shotgun (WGS) entry which is preliminary data.</text>
</comment>
<protein>
    <submittedName>
        <fullName evidence="1">Uncharacterized protein</fullName>
    </submittedName>
</protein>
<reference evidence="1 2" key="1">
    <citation type="submission" date="2021-01" db="EMBL/GenBank/DDBJ databases">
        <title>Whole genome shotgun sequence of Planobispora longispora NBRC 13918.</title>
        <authorList>
            <person name="Komaki H."/>
            <person name="Tamura T."/>
        </authorList>
    </citation>
    <scope>NUCLEOTIDE SEQUENCE [LARGE SCALE GENOMIC DNA]</scope>
    <source>
        <strain evidence="1 2">NBRC 13918</strain>
    </source>
</reference>
<dbReference type="AlphaFoldDB" id="A0A8J3RGY2"/>